<reference evidence="2 3" key="1">
    <citation type="journal article" date="2021" name="Sci. Rep.">
        <title>The distribution of antibiotic resistance genes in chicken gut microbiota commensals.</title>
        <authorList>
            <person name="Juricova H."/>
            <person name="Matiasovicova J."/>
            <person name="Kubasova T."/>
            <person name="Cejkova D."/>
            <person name="Rychlik I."/>
        </authorList>
    </citation>
    <scope>NUCLEOTIDE SEQUENCE [LARGE SCALE GENOMIC DNA]</scope>
    <source>
        <strain evidence="2 3">An421</strain>
    </source>
</reference>
<dbReference type="Gene3D" id="1.50.10.10">
    <property type="match status" value="1"/>
</dbReference>
<feature type="domain" description="Glycosyl hydrolase family 95 catalytic" evidence="1">
    <location>
        <begin position="306"/>
        <end position="607"/>
    </location>
</feature>
<dbReference type="Gene3D" id="2.60.40.1180">
    <property type="entry name" value="Golgi alpha-mannosidase II"/>
    <property type="match status" value="1"/>
</dbReference>
<dbReference type="InterPro" id="IPR054363">
    <property type="entry name" value="GH95_cat"/>
</dbReference>
<gene>
    <name evidence="2" type="ORF">H6D15_06425</name>
</gene>
<dbReference type="GO" id="GO:0004560">
    <property type="term" value="F:alpha-L-fucosidase activity"/>
    <property type="evidence" value="ECO:0007669"/>
    <property type="project" value="TreeGrafter"/>
</dbReference>
<dbReference type="PANTHER" id="PTHR31084:SF0">
    <property type="entry name" value="ALPHA-L-FUCOSIDASE 2"/>
    <property type="match status" value="1"/>
</dbReference>
<protein>
    <recommendedName>
        <fullName evidence="1">Glycosyl hydrolase family 95 catalytic domain-containing protein</fullName>
    </recommendedName>
</protein>
<dbReference type="PROSITE" id="PS51257">
    <property type="entry name" value="PROKAR_LIPOPROTEIN"/>
    <property type="match status" value="1"/>
</dbReference>
<accession>A0AA41D7M3</accession>
<name>A0AA41D7M3_9BACT</name>
<proteinExistence type="predicted"/>
<comment type="caution">
    <text evidence="2">The sequence shown here is derived from an EMBL/GenBank/DDBJ whole genome shotgun (WGS) entry which is preliminary data.</text>
</comment>
<evidence type="ECO:0000313" key="2">
    <source>
        <dbReference type="EMBL" id="MBM6857238.1"/>
    </source>
</evidence>
<dbReference type="GO" id="GO:0005975">
    <property type="term" value="P:carbohydrate metabolic process"/>
    <property type="evidence" value="ECO:0007669"/>
    <property type="project" value="InterPro"/>
</dbReference>
<dbReference type="PANTHER" id="PTHR31084">
    <property type="entry name" value="ALPHA-L-FUCOSIDASE 2"/>
    <property type="match status" value="1"/>
</dbReference>
<dbReference type="EMBL" id="JACJMO010000006">
    <property type="protein sequence ID" value="MBM6857238.1"/>
    <property type="molecule type" value="Genomic_DNA"/>
</dbReference>
<evidence type="ECO:0000259" key="1">
    <source>
        <dbReference type="Pfam" id="PF22124"/>
    </source>
</evidence>
<dbReference type="Pfam" id="PF22124">
    <property type="entry name" value="Glyco_hydro_95_cat"/>
    <property type="match status" value="1"/>
</dbReference>
<dbReference type="InterPro" id="IPR008928">
    <property type="entry name" value="6-hairpin_glycosidase_sf"/>
</dbReference>
<dbReference type="InterPro" id="IPR013780">
    <property type="entry name" value="Glyco_hydro_b"/>
</dbReference>
<evidence type="ECO:0000313" key="3">
    <source>
        <dbReference type="Proteomes" id="UP000698924"/>
    </source>
</evidence>
<dbReference type="AlphaFoldDB" id="A0AA41D7M3"/>
<dbReference type="InterPro" id="IPR012341">
    <property type="entry name" value="6hp_glycosidase-like_sf"/>
</dbReference>
<sequence length="770" mass="87573">MKEWIESIKMMNSYKKIVGILVLLLMLTSCHPFGVNLDDRYFQNKRGMLTARWTAPFGKEDVESSHAPKGPFLGNGDVGLVSYTSEKGQTLQLSKVDFITDDWTDWTGTGPAALPVGGVSIQIHAETDDDFLYEMRLLEAELYMKTGTVEPVEMRTWMSMNDNYVVTELATRASCPILVTVETYAGCEDTYYETTAEIHDGIGQVTRRTRTGEKVRWTARAGISTRIIGTEVIWEQASSSQVTSTFLIRSGHPIHIVTYVSGSLNDNANLSEAYEKLCGLDGDSLILLKESKDAWWRDMWTRSYVETNDSLLNRQYLSSIYLMASACNLHSPVCGGMYGVWNMNDTMNYHGDIHLNYNSQAGFYSVFSANRPELAMPYYEFLEKMIPEGRRRAREDLGSVHPSLKGKSCRGLLFPVSALGNGYFYCQYWQQTVNAPFNIPLFSWYYEYTGDKEFLRERAYPFIRECGDFYEDYLEKDVSDNTYHYTITTGGHENSWDLNPPSDLGFVEMTFRLLLRYSEVLDVDSERRALWKDIVDHLPLYKVIMPTQTPNQGLPIYAKNEEGWDWPAHVIQLQPVYPCEVLNLHSDSTTLQLARNTLYYYGIDQQGLTETMNELGLSAFIMGTRIGFNPNILINKMKVLIRRAGTNFLILDGHHCLEKTTFVETINSMMLQSVEGVLYLFPCWIDSPASFTRLRAKGAFVVSADYDGKEVVSLNLLSEKGGICRINNPWPNKGNVKVLCNGEEVDFKLENRILSFLTETGGTYELFCAD</sequence>
<organism evidence="2 3">
    <name type="scientific">Caecibacteroides pullorum</name>
    <dbReference type="NCBI Taxonomy" id="2725562"/>
    <lineage>
        <taxon>Bacteria</taxon>
        <taxon>Pseudomonadati</taxon>
        <taxon>Bacteroidota</taxon>
        <taxon>Bacteroidia</taxon>
        <taxon>Bacteroidales</taxon>
        <taxon>Bacteroidaceae</taxon>
        <taxon>Caecibacteroides</taxon>
    </lineage>
</organism>
<keyword evidence="3" id="KW-1185">Reference proteome</keyword>
<dbReference type="Proteomes" id="UP000698924">
    <property type="component" value="Unassembled WGS sequence"/>
</dbReference>
<dbReference type="SUPFAM" id="SSF48208">
    <property type="entry name" value="Six-hairpin glycosidases"/>
    <property type="match status" value="1"/>
</dbReference>